<protein>
    <submittedName>
        <fullName evidence="2">Serine protein kinase</fullName>
    </submittedName>
</protein>
<accession>A0A845G6F8</accession>
<reference evidence="2 3" key="1">
    <citation type="submission" date="2020-01" db="EMBL/GenBank/DDBJ databases">
        <title>Novel species isolated from a subtropical stream in China.</title>
        <authorList>
            <person name="Lu H."/>
        </authorList>
    </citation>
    <scope>NUCLEOTIDE SEQUENCE [LARGE SCALE GENOMIC DNA]</scope>
    <source>
        <strain evidence="2 3">FT82W</strain>
    </source>
</reference>
<evidence type="ECO:0000259" key="1">
    <source>
        <dbReference type="SMART" id="SM00763"/>
    </source>
</evidence>
<dbReference type="GO" id="GO:0004672">
    <property type="term" value="F:protein kinase activity"/>
    <property type="evidence" value="ECO:0007669"/>
    <property type="project" value="TreeGrafter"/>
</dbReference>
<name>A0A845G6F8_9BURK</name>
<proteinExistence type="predicted"/>
<dbReference type="PANTHER" id="PTHR30267">
    <property type="entry name" value="PROTEIN KINASE PRKA"/>
    <property type="match status" value="1"/>
</dbReference>
<dbReference type="InterPro" id="IPR027417">
    <property type="entry name" value="P-loop_NTPase"/>
</dbReference>
<keyword evidence="2" id="KW-0808">Transferase</keyword>
<organism evidence="2 3">
    <name type="scientific">Duganella vulcania</name>
    <dbReference type="NCBI Taxonomy" id="2692166"/>
    <lineage>
        <taxon>Bacteria</taxon>
        <taxon>Pseudomonadati</taxon>
        <taxon>Pseudomonadota</taxon>
        <taxon>Betaproteobacteria</taxon>
        <taxon>Burkholderiales</taxon>
        <taxon>Oxalobacteraceae</taxon>
        <taxon>Telluria group</taxon>
        <taxon>Duganella</taxon>
    </lineage>
</organism>
<sequence length="642" mass="72927">MDPRVQYREQLQAFTRQHRAGHWSGSFAQFMEQVLPVAPCQFVRSSHQYIWDMLGWSGQQDENGKLRCKLFADELFGIDDALARVADYFKAAAAGSEVGRRLLLLLGPPSGGKSTLVIRLKRGLEEYSYTDAGALFGIAGCPVHESPLHLVPHTMRPGFRETYGVEVTGELCPHCRARQEHELSGDFLRMPVERIFISEAGRVGVGTYAPHDPNTADIADLVGSVDLSKVAEFGDEGDPRAWSWSGAVYAASRGMLEMIEILKVKREFLYLLLTLTQEKNVKVARFPLIYLDETILAHTNLAEFRKFLQESENEGLLDRMVIVQVPYTLNYREEARIYHKLILAAAPAFRSVHLDPHVLHAAAVFAVLTRLHEGEERDGDLARRVRFFAGEDVDGIHPAEAQRLRHRDKAPDEGLSGVSPRFVINALSNAIIQSSRSSLTTMDLLLALKDGIESDARIEPARKRKWVDYLVLTRKDFYNRWVKEDVHKALFVSFEQEVEQLLGKYLDEVEAMLDNRQVKDPITSEERRPDERFLRAVEEKIAISDSGKQSFRQEVVRKAMSAYKRGQQFGLGSHAQLRDALQQYLFEQRRDVLRLVSSSKRPDDDVRAKISAVERRLVDEYGYDSHCAREALNYVTTLLAQE</sequence>
<evidence type="ECO:0000313" key="2">
    <source>
        <dbReference type="EMBL" id="MYM88716.1"/>
    </source>
</evidence>
<comment type="caution">
    <text evidence="2">The sequence shown here is derived from an EMBL/GenBank/DDBJ whole genome shotgun (WGS) entry which is preliminary data.</text>
</comment>
<feature type="domain" description="PrkA AAA" evidence="1">
    <location>
        <begin position="25"/>
        <end position="378"/>
    </location>
</feature>
<dbReference type="EMBL" id="WWCW01000053">
    <property type="protein sequence ID" value="MYM88716.1"/>
    <property type="molecule type" value="Genomic_DNA"/>
</dbReference>
<dbReference type="RefSeq" id="WP_161097731.1">
    <property type="nucleotide sequence ID" value="NZ_WWCW01000053.1"/>
</dbReference>
<evidence type="ECO:0000313" key="3">
    <source>
        <dbReference type="Proteomes" id="UP000470302"/>
    </source>
</evidence>
<dbReference type="AlphaFoldDB" id="A0A845G6F8"/>
<dbReference type="Pfam" id="PF06798">
    <property type="entry name" value="PrkA"/>
    <property type="match status" value="1"/>
</dbReference>
<dbReference type="SUPFAM" id="SSF52540">
    <property type="entry name" value="P-loop containing nucleoside triphosphate hydrolases"/>
    <property type="match status" value="1"/>
</dbReference>
<dbReference type="PANTHER" id="PTHR30267:SF2">
    <property type="entry name" value="PROTEIN PRKA"/>
    <property type="match status" value="1"/>
</dbReference>
<dbReference type="InterPro" id="IPR013153">
    <property type="entry name" value="Prk_AAA"/>
</dbReference>
<dbReference type="SMART" id="SM00763">
    <property type="entry name" value="AAA_PrkA"/>
    <property type="match status" value="1"/>
</dbReference>
<dbReference type="Pfam" id="PF08298">
    <property type="entry name" value="AAA_PrkA"/>
    <property type="match status" value="1"/>
</dbReference>
<dbReference type="InterPro" id="IPR010650">
    <property type="entry name" value="PrkA_C"/>
</dbReference>
<keyword evidence="2" id="KW-0418">Kinase</keyword>
<dbReference type="Gene3D" id="3.40.50.300">
    <property type="entry name" value="P-loop containing nucleotide triphosphate hydrolases"/>
    <property type="match status" value="1"/>
</dbReference>
<gene>
    <name evidence="2" type="ORF">GTP91_16230</name>
</gene>
<dbReference type="Proteomes" id="UP000470302">
    <property type="component" value="Unassembled WGS sequence"/>
</dbReference>